<dbReference type="InterPro" id="IPR012338">
    <property type="entry name" value="Beta-lactam/transpept-like"/>
</dbReference>
<dbReference type="InterPro" id="IPR000871">
    <property type="entry name" value="Beta-lactam_class-A"/>
</dbReference>
<dbReference type="Gene3D" id="3.40.710.10">
    <property type="entry name" value="DD-peptidase/beta-lactamase superfamily"/>
    <property type="match status" value="1"/>
</dbReference>
<evidence type="ECO:0000256" key="1">
    <source>
        <dbReference type="ARBA" id="ARBA00001526"/>
    </source>
</evidence>
<evidence type="ECO:0000256" key="3">
    <source>
        <dbReference type="ARBA" id="ARBA00012865"/>
    </source>
</evidence>
<proteinExistence type="inferred from homology"/>
<evidence type="ECO:0000256" key="4">
    <source>
        <dbReference type="SAM" id="SignalP"/>
    </source>
</evidence>
<dbReference type="AlphaFoldDB" id="A0A6I2MQ73"/>
<dbReference type="EMBL" id="WKJH01000021">
    <property type="protein sequence ID" value="MRX64992.1"/>
    <property type="molecule type" value="Genomic_DNA"/>
</dbReference>
<dbReference type="InterPro" id="IPR045155">
    <property type="entry name" value="Beta-lactam_cat"/>
</dbReference>
<sequence>MKNTFSFFAFLMLAALGLHAQDKLPIKIDDTKIKPLNSLFEISFQTELEKELLANTKWKELISQKKMAVGIVDLHDPEQVKFARINGNHMMYAASLPKIAILLSAMDAIEKGELKETTEVRKDMRLMISKSNNAASTRMIDRIGYDKIEAVMTDPKYEFYNENKGGGLWVGKRYGGGGDTNREPLKNLSHAATVTQVCRYYYLLANGKLVNESRSKQMLSIMENPELHHKFVNTLDKIAPNARLFRKSGSWKTYHSDSILVWGENPNRRYILVALVDDPSGEQIIRDLVKPVEKVLMKRISLAKN</sequence>
<dbReference type="OrthoDB" id="5291324at2"/>
<evidence type="ECO:0000259" key="5">
    <source>
        <dbReference type="Pfam" id="PF13354"/>
    </source>
</evidence>
<dbReference type="RefSeq" id="WP_154367384.1">
    <property type="nucleotide sequence ID" value="NZ_WKJH01000021.1"/>
</dbReference>
<evidence type="ECO:0000313" key="6">
    <source>
        <dbReference type="EMBL" id="MRX64992.1"/>
    </source>
</evidence>
<dbReference type="EC" id="3.5.2.6" evidence="3"/>
<comment type="caution">
    <text evidence="6">The sequence shown here is derived from an EMBL/GenBank/DDBJ whole genome shotgun (WGS) entry which is preliminary data.</text>
</comment>
<dbReference type="GO" id="GO:0030655">
    <property type="term" value="P:beta-lactam antibiotic catabolic process"/>
    <property type="evidence" value="ECO:0007669"/>
    <property type="project" value="InterPro"/>
</dbReference>
<protein>
    <recommendedName>
        <fullName evidence="3">beta-lactamase</fullName>
        <ecNumber evidence="3">3.5.2.6</ecNumber>
    </recommendedName>
</protein>
<dbReference type="Proteomes" id="UP000443153">
    <property type="component" value="Unassembled WGS sequence"/>
</dbReference>
<feature type="chain" id="PRO_5026312470" description="beta-lactamase" evidence="4">
    <location>
        <begin position="21"/>
        <end position="305"/>
    </location>
</feature>
<feature type="domain" description="Beta-lactamase class A catalytic" evidence="5">
    <location>
        <begin position="119"/>
        <end position="276"/>
    </location>
</feature>
<dbReference type="PANTHER" id="PTHR35333">
    <property type="entry name" value="BETA-LACTAMASE"/>
    <property type="match status" value="1"/>
</dbReference>
<dbReference type="PANTHER" id="PTHR35333:SF3">
    <property type="entry name" value="BETA-LACTAMASE-TYPE TRANSPEPTIDASE FOLD CONTAINING PROTEIN"/>
    <property type="match status" value="1"/>
</dbReference>
<feature type="signal peptide" evidence="4">
    <location>
        <begin position="1"/>
        <end position="20"/>
    </location>
</feature>
<evidence type="ECO:0000313" key="7">
    <source>
        <dbReference type="Proteomes" id="UP000443153"/>
    </source>
</evidence>
<comment type="similarity">
    <text evidence="2">Belongs to the class-A beta-lactamase family.</text>
</comment>
<evidence type="ECO:0000256" key="2">
    <source>
        <dbReference type="ARBA" id="ARBA00009009"/>
    </source>
</evidence>
<reference evidence="6 7" key="1">
    <citation type="submission" date="2019-11" db="EMBL/GenBank/DDBJ databases">
        <title>Maribacter lutea sp. nov., a marine bacterium isolated from intertidal sand.</title>
        <authorList>
            <person name="Liu A."/>
        </authorList>
    </citation>
    <scope>NUCLEOTIDE SEQUENCE [LARGE SCALE GENOMIC DNA]</scope>
    <source>
        <strain evidence="6 7">RZ05</strain>
    </source>
</reference>
<gene>
    <name evidence="6" type="ORF">GJ691_12560</name>
</gene>
<keyword evidence="7" id="KW-1185">Reference proteome</keyword>
<accession>A0A6I2MQ73</accession>
<dbReference type="GO" id="GO:0046677">
    <property type="term" value="P:response to antibiotic"/>
    <property type="evidence" value="ECO:0007669"/>
    <property type="project" value="InterPro"/>
</dbReference>
<dbReference type="SUPFAM" id="SSF56601">
    <property type="entry name" value="beta-lactamase/transpeptidase-like"/>
    <property type="match status" value="1"/>
</dbReference>
<name>A0A6I2MQ73_9FLAO</name>
<keyword evidence="4" id="KW-0732">Signal</keyword>
<organism evidence="6 7">
    <name type="scientific">Maribacter luteus</name>
    <dbReference type="NCBI Taxonomy" id="2594478"/>
    <lineage>
        <taxon>Bacteria</taxon>
        <taxon>Pseudomonadati</taxon>
        <taxon>Bacteroidota</taxon>
        <taxon>Flavobacteriia</taxon>
        <taxon>Flavobacteriales</taxon>
        <taxon>Flavobacteriaceae</taxon>
        <taxon>Maribacter</taxon>
    </lineage>
</organism>
<comment type="catalytic activity">
    <reaction evidence="1">
        <text>a beta-lactam + H2O = a substituted beta-amino acid</text>
        <dbReference type="Rhea" id="RHEA:20401"/>
        <dbReference type="ChEBI" id="CHEBI:15377"/>
        <dbReference type="ChEBI" id="CHEBI:35627"/>
        <dbReference type="ChEBI" id="CHEBI:140347"/>
        <dbReference type="EC" id="3.5.2.6"/>
    </reaction>
</comment>
<dbReference type="Pfam" id="PF13354">
    <property type="entry name" value="Beta-lactamase2"/>
    <property type="match status" value="1"/>
</dbReference>
<dbReference type="GO" id="GO:0008800">
    <property type="term" value="F:beta-lactamase activity"/>
    <property type="evidence" value="ECO:0007669"/>
    <property type="project" value="UniProtKB-EC"/>
</dbReference>